<evidence type="ECO:0000256" key="5">
    <source>
        <dbReference type="ARBA" id="ARBA00023163"/>
    </source>
</evidence>
<dbReference type="EMBL" id="LAZR01000168">
    <property type="protein sequence ID" value="KKN84691.1"/>
    <property type="molecule type" value="Genomic_DNA"/>
</dbReference>
<dbReference type="InterPro" id="IPR036388">
    <property type="entry name" value="WH-like_DNA-bd_sf"/>
</dbReference>
<dbReference type="GO" id="GO:0006352">
    <property type="term" value="P:DNA-templated transcription initiation"/>
    <property type="evidence" value="ECO:0007669"/>
    <property type="project" value="InterPro"/>
</dbReference>
<keyword evidence="4" id="KW-0238">DNA-binding</keyword>
<evidence type="ECO:0000313" key="8">
    <source>
        <dbReference type="EMBL" id="KKN84691.1"/>
    </source>
</evidence>
<comment type="similarity">
    <text evidence="1">Belongs to the sigma-70 factor family. ECF subfamily.</text>
</comment>
<dbReference type="PANTHER" id="PTHR43133:SF8">
    <property type="entry name" value="RNA POLYMERASE SIGMA FACTOR HI_1459-RELATED"/>
    <property type="match status" value="1"/>
</dbReference>
<evidence type="ECO:0000256" key="3">
    <source>
        <dbReference type="ARBA" id="ARBA00023082"/>
    </source>
</evidence>
<gene>
    <name evidence="8" type="ORF">LCGC14_0286580</name>
</gene>
<dbReference type="InterPro" id="IPR014284">
    <property type="entry name" value="RNA_pol_sigma-70_dom"/>
</dbReference>
<protein>
    <submittedName>
        <fullName evidence="8">Uncharacterized protein</fullName>
    </submittedName>
</protein>
<dbReference type="CDD" id="cd06171">
    <property type="entry name" value="Sigma70_r4"/>
    <property type="match status" value="1"/>
</dbReference>
<proteinExistence type="inferred from homology"/>
<keyword evidence="2" id="KW-0805">Transcription regulation</keyword>
<comment type="caution">
    <text evidence="8">The sequence shown here is derived from an EMBL/GenBank/DDBJ whole genome shotgun (WGS) entry which is preliminary data.</text>
</comment>
<evidence type="ECO:0000259" key="7">
    <source>
        <dbReference type="Pfam" id="PF08281"/>
    </source>
</evidence>
<dbReference type="GO" id="GO:0016987">
    <property type="term" value="F:sigma factor activity"/>
    <property type="evidence" value="ECO:0007669"/>
    <property type="project" value="UniProtKB-KW"/>
</dbReference>
<dbReference type="Gene3D" id="1.10.10.10">
    <property type="entry name" value="Winged helix-like DNA-binding domain superfamily/Winged helix DNA-binding domain"/>
    <property type="match status" value="1"/>
</dbReference>
<evidence type="ECO:0000256" key="2">
    <source>
        <dbReference type="ARBA" id="ARBA00023015"/>
    </source>
</evidence>
<dbReference type="SUPFAM" id="SSF88946">
    <property type="entry name" value="Sigma2 domain of RNA polymerase sigma factors"/>
    <property type="match status" value="1"/>
</dbReference>
<name>A0A0F9WFN3_9ZZZZ</name>
<dbReference type="SUPFAM" id="SSF88659">
    <property type="entry name" value="Sigma3 and sigma4 domains of RNA polymerase sigma factors"/>
    <property type="match status" value="1"/>
</dbReference>
<reference evidence="8" key="1">
    <citation type="journal article" date="2015" name="Nature">
        <title>Complex archaea that bridge the gap between prokaryotes and eukaryotes.</title>
        <authorList>
            <person name="Spang A."/>
            <person name="Saw J.H."/>
            <person name="Jorgensen S.L."/>
            <person name="Zaremba-Niedzwiedzka K."/>
            <person name="Martijn J."/>
            <person name="Lind A.E."/>
            <person name="van Eijk R."/>
            <person name="Schleper C."/>
            <person name="Guy L."/>
            <person name="Ettema T.J."/>
        </authorList>
    </citation>
    <scope>NUCLEOTIDE SEQUENCE</scope>
</reference>
<dbReference type="GO" id="GO:0003677">
    <property type="term" value="F:DNA binding"/>
    <property type="evidence" value="ECO:0007669"/>
    <property type="project" value="UniProtKB-KW"/>
</dbReference>
<feature type="domain" description="RNA polymerase sigma factor 70 region 4 type 2" evidence="7">
    <location>
        <begin position="149"/>
        <end position="199"/>
    </location>
</feature>
<dbReference type="InterPro" id="IPR007627">
    <property type="entry name" value="RNA_pol_sigma70_r2"/>
</dbReference>
<organism evidence="8">
    <name type="scientific">marine sediment metagenome</name>
    <dbReference type="NCBI Taxonomy" id="412755"/>
    <lineage>
        <taxon>unclassified sequences</taxon>
        <taxon>metagenomes</taxon>
        <taxon>ecological metagenomes</taxon>
    </lineage>
</organism>
<dbReference type="Gene3D" id="1.10.1740.10">
    <property type="match status" value="1"/>
</dbReference>
<dbReference type="AlphaFoldDB" id="A0A0F9WFN3"/>
<dbReference type="InterPro" id="IPR039425">
    <property type="entry name" value="RNA_pol_sigma-70-like"/>
</dbReference>
<dbReference type="InterPro" id="IPR013324">
    <property type="entry name" value="RNA_pol_sigma_r3/r4-like"/>
</dbReference>
<evidence type="ECO:0000256" key="4">
    <source>
        <dbReference type="ARBA" id="ARBA00023125"/>
    </source>
</evidence>
<sequence>MTFLKKLCFIIIGNQFSEKSVSDSVHEKYTDLELIEQIVSNNDSMLFGVLYDRYSKLVYNKCLGFAKSNKEAEDLTQDIFLMLYVKLGSFKGTSKFSTWLYSFTYNFCVNYVNRNKERKINDNSVKFDNQEDVPVDVTDDLLLQMQVDKLKKALELLDPEDKSILLLKYQDGASIKELEDILELKSSAIKMRLKRAKVKVTEIYKTLP</sequence>
<keyword evidence="5" id="KW-0804">Transcription</keyword>
<keyword evidence="3" id="KW-0731">Sigma factor</keyword>
<dbReference type="InterPro" id="IPR013249">
    <property type="entry name" value="RNA_pol_sigma70_r4_t2"/>
</dbReference>
<dbReference type="NCBIfam" id="TIGR02937">
    <property type="entry name" value="sigma70-ECF"/>
    <property type="match status" value="1"/>
</dbReference>
<evidence type="ECO:0000256" key="1">
    <source>
        <dbReference type="ARBA" id="ARBA00010641"/>
    </source>
</evidence>
<feature type="domain" description="RNA polymerase sigma-70 region 2" evidence="6">
    <location>
        <begin position="50"/>
        <end position="116"/>
    </location>
</feature>
<dbReference type="PANTHER" id="PTHR43133">
    <property type="entry name" value="RNA POLYMERASE ECF-TYPE SIGMA FACTO"/>
    <property type="match status" value="1"/>
</dbReference>
<accession>A0A0F9WFN3</accession>
<dbReference type="Pfam" id="PF08281">
    <property type="entry name" value="Sigma70_r4_2"/>
    <property type="match status" value="1"/>
</dbReference>
<dbReference type="InterPro" id="IPR013325">
    <property type="entry name" value="RNA_pol_sigma_r2"/>
</dbReference>
<dbReference type="Pfam" id="PF04542">
    <property type="entry name" value="Sigma70_r2"/>
    <property type="match status" value="1"/>
</dbReference>
<evidence type="ECO:0000259" key="6">
    <source>
        <dbReference type="Pfam" id="PF04542"/>
    </source>
</evidence>